<reference evidence="3" key="1">
    <citation type="submission" date="2022-09" db="EMBL/GenBank/DDBJ databases">
        <title>Fusarium specimens isolated from Avocado Roots.</title>
        <authorList>
            <person name="Stajich J."/>
            <person name="Roper C."/>
            <person name="Heimlech-Rivalta G."/>
        </authorList>
    </citation>
    <scope>NUCLEOTIDE SEQUENCE</scope>
    <source>
        <strain evidence="3">CF00095</strain>
    </source>
</reference>
<dbReference type="Gene3D" id="3.40.50.1820">
    <property type="entry name" value="alpha/beta hydrolase"/>
    <property type="match status" value="1"/>
</dbReference>
<feature type="chain" id="PRO_5047522754" description="Dienelactone hydrolase domain-containing protein" evidence="1">
    <location>
        <begin position="19"/>
        <end position="264"/>
    </location>
</feature>
<proteinExistence type="predicted"/>
<dbReference type="Pfam" id="PF01738">
    <property type="entry name" value="DLH"/>
    <property type="match status" value="1"/>
</dbReference>
<evidence type="ECO:0000256" key="1">
    <source>
        <dbReference type="SAM" id="SignalP"/>
    </source>
</evidence>
<evidence type="ECO:0000259" key="2">
    <source>
        <dbReference type="Pfam" id="PF01738"/>
    </source>
</evidence>
<feature type="domain" description="Dienelactone hydrolase" evidence="2">
    <location>
        <begin position="61"/>
        <end position="261"/>
    </location>
</feature>
<evidence type="ECO:0000313" key="4">
    <source>
        <dbReference type="Proteomes" id="UP001152024"/>
    </source>
</evidence>
<keyword evidence="1" id="KW-0732">Signal</keyword>
<dbReference type="InterPro" id="IPR002925">
    <property type="entry name" value="Dienelactn_hydro"/>
</dbReference>
<sequence length="264" mass="28706">MKLLSPITIILSLFSSSAAPIGVAAESSASEVVRLRGEEVKYDGLTLYVSKPHRSLGYKKPGSTTGVLLLTDIYGLELQENKLLADRFAKEGYITIAPDLFKASPAPSNDPNFNVTEFLAKYPPSVTDPVVAKAIKYIRQELKVKKVAASGYCYGGRYVFRELDKKGGVDVGFTAHPSLLQTEEIQAVAKPVSIAGAAKDDIFPQPRQAETNAILTKIGKPFTSTLYSGTTHGFAVRANASDAQQVFAKDEAFYQAVRFFEAWD</sequence>
<gene>
    <name evidence="3" type="ORF">NW768_001712</name>
</gene>
<protein>
    <recommendedName>
        <fullName evidence="2">Dienelactone hydrolase domain-containing protein</fullName>
    </recommendedName>
</protein>
<name>A0ABQ8RQY6_FUSEQ</name>
<evidence type="ECO:0000313" key="3">
    <source>
        <dbReference type="EMBL" id="KAJ4140353.1"/>
    </source>
</evidence>
<dbReference type="PANTHER" id="PTHR17630">
    <property type="entry name" value="DIENELACTONE HYDROLASE"/>
    <property type="match status" value="1"/>
</dbReference>
<dbReference type="Proteomes" id="UP001152024">
    <property type="component" value="Unassembled WGS sequence"/>
</dbReference>
<accession>A0ABQ8RQY6</accession>
<keyword evidence="4" id="KW-1185">Reference proteome</keyword>
<comment type="caution">
    <text evidence="3">The sequence shown here is derived from an EMBL/GenBank/DDBJ whole genome shotgun (WGS) entry which is preliminary data.</text>
</comment>
<dbReference type="PANTHER" id="PTHR17630:SF44">
    <property type="entry name" value="PROTEIN AIM2"/>
    <property type="match status" value="1"/>
</dbReference>
<dbReference type="SUPFAM" id="SSF53474">
    <property type="entry name" value="alpha/beta-Hydrolases"/>
    <property type="match status" value="1"/>
</dbReference>
<organism evidence="3 4">
    <name type="scientific">Fusarium equiseti</name>
    <name type="common">Fusarium scirpi</name>
    <dbReference type="NCBI Taxonomy" id="61235"/>
    <lineage>
        <taxon>Eukaryota</taxon>
        <taxon>Fungi</taxon>
        <taxon>Dikarya</taxon>
        <taxon>Ascomycota</taxon>
        <taxon>Pezizomycotina</taxon>
        <taxon>Sordariomycetes</taxon>
        <taxon>Hypocreomycetidae</taxon>
        <taxon>Hypocreales</taxon>
        <taxon>Nectriaceae</taxon>
        <taxon>Fusarium</taxon>
        <taxon>Fusarium incarnatum-equiseti species complex</taxon>
    </lineage>
</organism>
<dbReference type="EMBL" id="JAOQBH010000002">
    <property type="protein sequence ID" value="KAJ4140353.1"/>
    <property type="molecule type" value="Genomic_DNA"/>
</dbReference>
<dbReference type="InterPro" id="IPR029058">
    <property type="entry name" value="AB_hydrolase_fold"/>
</dbReference>
<feature type="signal peptide" evidence="1">
    <location>
        <begin position="1"/>
        <end position="18"/>
    </location>
</feature>